<proteinExistence type="predicted"/>
<accession>A0AAU7JJ42</accession>
<name>A0AAU7JJ42_9HYPH</name>
<gene>
    <name evidence="1" type="ORF">ABEG18_06460</name>
</gene>
<reference evidence="1" key="1">
    <citation type="submission" date="2024-05" db="EMBL/GenBank/DDBJ databases">
        <authorList>
            <person name="Kim S."/>
            <person name="Heo J."/>
            <person name="Choi H."/>
            <person name="Choi Y."/>
            <person name="Kwon S.-W."/>
            <person name="Kim Y."/>
        </authorList>
    </citation>
    <scope>NUCLEOTIDE SEQUENCE</scope>
    <source>
        <strain evidence="1">KACC 23698</strain>
    </source>
</reference>
<dbReference type="EMBL" id="CP157484">
    <property type="protein sequence ID" value="XBO40408.1"/>
    <property type="molecule type" value="Genomic_DNA"/>
</dbReference>
<sequence length="111" mass="11887">MLASVGPLRAADLAGAYSVEGQNAGDQRLYRGELTITPIGQVYRVVWRIGNGENVGTGIVQNDMLAVVYVQQGKAGIALYEVRRDGVLSGTWTIHGTQNVGSETLTPKNRT</sequence>
<dbReference type="RefSeq" id="WP_406857268.1">
    <property type="nucleotide sequence ID" value="NZ_CP157484.1"/>
</dbReference>
<dbReference type="AlphaFoldDB" id="A0AAU7JJ42"/>
<organism evidence="1">
    <name type="scientific">Alsobacter sp. KACC 23698</name>
    <dbReference type="NCBI Taxonomy" id="3149229"/>
    <lineage>
        <taxon>Bacteria</taxon>
        <taxon>Pseudomonadati</taxon>
        <taxon>Pseudomonadota</taxon>
        <taxon>Alphaproteobacteria</taxon>
        <taxon>Hyphomicrobiales</taxon>
        <taxon>Alsobacteraceae</taxon>
        <taxon>Alsobacter</taxon>
    </lineage>
</organism>
<evidence type="ECO:0000313" key="1">
    <source>
        <dbReference type="EMBL" id="XBO40408.1"/>
    </source>
</evidence>
<protein>
    <submittedName>
        <fullName evidence="1">Uncharacterized protein</fullName>
    </submittedName>
</protein>